<evidence type="ECO:0000313" key="2">
    <source>
        <dbReference type="EMBL" id="MFF0542378.1"/>
    </source>
</evidence>
<dbReference type="RefSeq" id="WP_387699302.1">
    <property type="nucleotide sequence ID" value="NZ_JBIAMX010000002.1"/>
</dbReference>
<evidence type="ECO:0000313" key="3">
    <source>
        <dbReference type="Proteomes" id="UP001601444"/>
    </source>
</evidence>
<proteinExistence type="predicted"/>
<protein>
    <submittedName>
        <fullName evidence="2">Uncharacterized protein</fullName>
    </submittedName>
</protein>
<dbReference type="EMBL" id="JBIAMX010000002">
    <property type="protein sequence ID" value="MFF0542378.1"/>
    <property type="molecule type" value="Genomic_DNA"/>
</dbReference>
<evidence type="ECO:0000256" key="1">
    <source>
        <dbReference type="SAM" id="Phobius"/>
    </source>
</evidence>
<keyword evidence="3" id="KW-1185">Reference proteome</keyword>
<organism evidence="2 3">
    <name type="scientific">Nocardia thailandica</name>
    <dbReference type="NCBI Taxonomy" id="257275"/>
    <lineage>
        <taxon>Bacteria</taxon>
        <taxon>Bacillati</taxon>
        <taxon>Actinomycetota</taxon>
        <taxon>Actinomycetes</taxon>
        <taxon>Mycobacteriales</taxon>
        <taxon>Nocardiaceae</taxon>
        <taxon>Nocardia</taxon>
    </lineage>
</organism>
<keyword evidence="1" id="KW-0472">Membrane</keyword>
<gene>
    <name evidence="2" type="ORF">ACFYTF_06025</name>
</gene>
<comment type="caution">
    <text evidence="2">The sequence shown here is derived from an EMBL/GenBank/DDBJ whole genome shotgun (WGS) entry which is preliminary data.</text>
</comment>
<dbReference type="Proteomes" id="UP001601444">
    <property type="component" value="Unassembled WGS sequence"/>
</dbReference>
<name>A0ABW6PJ29_9NOCA</name>
<feature type="transmembrane region" description="Helical" evidence="1">
    <location>
        <begin position="29"/>
        <end position="62"/>
    </location>
</feature>
<keyword evidence="1" id="KW-1133">Transmembrane helix</keyword>
<sequence length="74" mass="7279">MAVVTRPEAPATIDIAGSAWPVYKLEALAAGLIVCALLGLITGSAQLAVLAAAGVAALRWAFGAARAARSSSSA</sequence>
<accession>A0ABW6PJ29</accession>
<reference evidence="2 3" key="1">
    <citation type="submission" date="2024-10" db="EMBL/GenBank/DDBJ databases">
        <title>The Natural Products Discovery Center: Release of the First 8490 Sequenced Strains for Exploring Actinobacteria Biosynthetic Diversity.</title>
        <authorList>
            <person name="Kalkreuter E."/>
            <person name="Kautsar S.A."/>
            <person name="Yang D."/>
            <person name="Bader C.D."/>
            <person name="Teijaro C.N."/>
            <person name="Fluegel L."/>
            <person name="Davis C.M."/>
            <person name="Simpson J.R."/>
            <person name="Lauterbach L."/>
            <person name="Steele A.D."/>
            <person name="Gui C."/>
            <person name="Meng S."/>
            <person name="Li G."/>
            <person name="Viehrig K."/>
            <person name="Ye F."/>
            <person name="Su P."/>
            <person name="Kiefer A.F."/>
            <person name="Nichols A."/>
            <person name="Cepeda A.J."/>
            <person name="Yan W."/>
            <person name="Fan B."/>
            <person name="Jiang Y."/>
            <person name="Adhikari A."/>
            <person name="Zheng C.-J."/>
            <person name="Schuster L."/>
            <person name="Cowan T.M."/>
            <person name="Smanski M.J."/>
            <person name="Chevrette M.G."/>
            <person name="De Carvalho L.P.S."/>
            <person name="Shen B."/>
        </authorList>
    </citation>
    <scope>NUCLEOTIDE SEQUENCE [LARGE SCALE GENOMIC DNA]</scope>
    <source>
        <strain evidence="2 3">NPDC004045</strain>
    </source>
</reference>
<keyword evidence="1" id="KW-0812">Transmembrane</keyword>